<dbReference type="GO" id="GO:0045165">
    <property type="term" value="P:cell fate commitment"/>
    <property type="evidence" value="ECO:0007669"/>
    <property type="project" value="TreeGrafter"/>
</dbReference>
<dbReference type="EMBL" id="VEVO01000016">
    <property type="protein sequence ID" value="KAF0029847.1"/>
    <property type="molecule type" value="Genomic_DNA"/>
</dbReference>
<reference evidence="2 3" key="1">
    <citation type="submission" date="2019-06" db="EMBL/GenBank/DDBJ databases">
        <title>Draft genomes of female and male turbot (Scophthalmus maximus).</title>
        <authorList>
            <person name="Xu H."/>
            <person name="Xu X.-W."/>
            <person name="Shao C."/>
            <person name="Chen S."/>
        </authorList>
    </citation>
    <scope>NUCLEOTIDE SEQUENCE [LARGE SCALE GENOMIC DNA]</scope>
    <source>
        <strain evidence="2">Ysfricsl-2016a</strain>
        <tissue evidence="2">Blood</tissue>
    </source>
</reference>
<feature type="compositionally biased region" description="Basic and acidic residues" evidence="1">
    <location>
        <begin position="52"/>
        <end position="65"/>
    </location>
</feature>
<dbReference type="PANTHER" id="PTHR10071">
    <property type="entry name" value="TRANSCRIPTION FACTOR GATA FAMILY MEMBER"/>
    <property type="match status" value="1"/>
</dbReference>
<comment type="caution">
    <text evidence="2">The sequence shown here is derived from an EMBL/GenBank/DDBJ whole genome shotgun (WGS) entry which is preliminary data.</text>
</comment>
<dbReference type="GO" id="GO:0005634">
    <property type="term" value="C:nucleus"/>
    <property type="evidence" value="ECO:0007669"/>
    <property type="project" value="TreeGrafter"/>
</dbReference>
<dbReference type="GO" id="GO:0000978">
    <property type="term" value="F:RNA polymerase II cis-regulatory region sequence-specific DNA binding"/>
    <property type="evidence" value="ECO:0007669"/>
    <property type="project" value="TreeGrafter"/>
</dbReference>
<dbReference type="Proteomes" id="UP000438429">
    <property type="component" value="Unassembled WGS sequence"/>
</dbReference>
<dbReference type="GO" id="GO:0048568">
    <property type="term" value="P:embryonic organ development"/>
    <property type="evidence" value="ECO:0007669"/>
    <property type="project" value="TreeGrafter"/>
</dbReference>
<evidence type="ECO:0000313" key="3">
    <source>
        <dbReference type="Proteomes" id="UP000438429"/>
    </source>
</evidence>
<dbReference type="AlphaFoldDB" id="A0A6A4S9K0"/>
<evidence type="ECO:0008006" key="4">
    <source>
        <dbReference type="Google" id="ProtNLM"/>
    </source>
</evidence>
<feature type="non-terminal residue" evidence="2">
    <location>
        <position position="1"/>
    </location>
</feature>
<feature type="region of interest" description="Disordered" evidence="1">
    <location>
        <begin position="1"/>
        <end position="116"/>
    </location>
</feature>
<dbReference type="GO" id="GO:0002520">
    <property type="term" value="P:immune system development"/>
    <property type="evidence" value="ECO:0007669"/>
    <property type="project" value="TreeGrafter"/>
</dbReference>
<name>A0A6A4S9K0_SCOMX</name>
<organism evidence="2 3">
    <name type="scientific">Scophthalmus maximus</name>
    <name type="common">Turbot</name>
    <name type="synonym">Psetta maxima</name>
    <dbReference type="NCBI Taxonomy" id="52904"/>
    <lineage>
        <taxon>Eukaryota</taxon>
        <taxon>Metazoa</taxon>
        <taxon>Chordata</taxon>
        <taxon>Craniata</taxon>
        <taxon>Vertebrata</taxon>
        <taxon>Euteleostomi</taxon>
        <taxon>Actinopterygii</taxon>
        <taxon>Neopterygii</taxon>
        <taxon>Teleostei</taxon>
        <taxon>Neoteleostei</taxon>
        <taxon>Acanthomorphata</taxon>
        <taxon>Carangaria</taxon>
        <taxon>Pleuronectiformes</taxon>
        <taxon>Pleuronectoidei</taxon>
        <taxon>Scophthalmidae</taxon>
        <taxon>Scophthalmus</taxon>
    </lineage>
</organism>
<accession>A0A6A4S9K0</accession>
<feature type="compositionally biased region" description="Basic residues" evidence="1">
    <location>
        <begin position="39"/>
        <end position="51"/>
    </location>
</feature>
<gene>
    <name evidence="2" type="ORF">F2P81_018952</name>
</gene>
<protein>
    <recommendedName>
        <fullName evidence="4">GATA-binding factor 3</fullName>
    </recommendedName>
</protein>
<dbReference type="GO" id="GO:0030856">
    <property type="term" value="P:regulation of epithelial cell differentiation"/>
    <property type="evidence" value="ECO:0007669"/>
    <property type="project" value="TreeGrafter"/>
</dbReference>
<dbReference type="PANTHER" id="PTHR10071:SF106">
    <property type="entry name" value="TRANS-ACTING T-CELL-SPECIFIC TRANSCRIPTION FACTOR GATA-3"/>
    <property type="match status" value="1"/>
</dbReference>
<evidence type="ECO:0000256" key="1">
    <source>
        <dbReference type="SAM" id="MobiDB-lite"/>
    </source>
</evidence>
<dbReference type="GO" id="GO:0000122">
    <property type="term" value="P:negative regulation of transcription by RNA polymerase II"/>
    <property type="evidence" value="ECO:0007669"/>
    <property type="project" value="TreeGrafter"/>
</dbReference>
<evidence type="ECO:0000313" key="2">
    <source>
        <dbReference type="EMBL" id="KAF0029847.1"/>
    </source>
</evidence>
<proteinExistence type="predicted"/>
<dbReference type="GO" id="GO:0045944">
    <property type="term" value="P:positive regulation of transcription by RNA polymerase II"/>
    <property type="evidence" value="ECO:0007669"/>
    <property type="project" value="TreeGrafter"/>
</dbReference>
<sequence>FYLACSPPRRKANLPSSPVPSREQINRPLTMKKEGIQTRNRKMSSKSKKSKKSQDSMDDFSKSLMDKSSSFSPVALSRHMSSFPPFSHSGHMLSTPTPMHPSFAPHHPSSMVTAMG</sequence>
<dbReference type="GO" id="GO:0000981">
    <property type="term" value="F:DNA-binding transcription factor activity, RNA polymerase II-specific"/>
    <property type="evidence" value="ECO:0007669"/>
    <property type="project" value="TreeGrafter"/>
</dbReference>
<dbReference type="InterPro" id="IPR039355">
    <property type="entry name" value="Transcription_factor_GATA"/>
</dbReference>